<name>A0ABT8ASP1_9HYPH</name>
<dbReference type="EMBL" id="JAUFPT010000058">
    <property type="protein sequence ID" value="MDN3572308.1"/>
    <property type="molecule type" value="Genomic_DNA"/>
</dbReference>
<gene>
    <name evidence="2" type="ORF">QWZ18_16960</name>
</gene>
<evidence type="ECO:0000313" key="2">
    <source>
        <dbReference type="EMBL" id="MDN3572308.1"/>
    </source>
</evidence>
<evidence type="ECO:0000313" key="3">
    <source>
        <dbReference type="Proteomes" id="UP001244297"/>
    </source>
</evidence>
<proteinExistence type="predicted"/>
<dbReference type="Pfam" id="PF00376">
    <property type="entry name" value="MerR"/>
    <property type="match status" value="1"/>
</dbReference>
<dbReference type="InterPro" id="IPR000551">
    <property type="entry name" value="MerR-type_HTH_dom"/>
</dbReference>
<dbReference type="GO" id="GO:0003677">
    <property type="term" value="F:DNA binding"/>
    <property type="evidence" value="ECO:0007669"/>
    <property type="project" value="UniProtKB-KW"/>
</dbReference>
<accession>A0ABT8ASP1</accession>
<reference evidence="3" key="1">
    <citation type="journal article" date="2019" name="Int. J. Syst. Evol. Microbiol.">
        <title>The Global Catalogue of Microorganisms (GCM) 10K type strain sequencing project: providing services to taxonomists for standard genome sequencing and annotation.</title>
        <authorList>
            <consortium name="The Broad Institute Genomics Platform"/>
            <consortium name="The Broad Institute Genome Sequencing Center for Infectious Disease"/>
            <person name="Wu L."/>
            <person name="Ma J."/>
        </authorList>
    </citation>
    <scope>NUCLEOTIDE SEQUENCE [LARGE SCALE GENOMIC DNA]</scope>
    <source>
        <strain evidence="3">CECT 7806</strain>
    </source>
</reference>
<dbReference type="Gene3D" id="1.10.1660.10">
    <property type="match status" value="1"/>
</dbReference>
<comment type="caution">
    <text evidence="2">The sequence shown here is derived from an EMBL/GenBank/DDBJ whole genome shotgun (WGS) entry which is preliminary data.</text>
</comment>
<sequence>MGTGSKKIEPLTRRCGVPDHTLRYDERLGLIPYADRDVSGRRASEASILT</sequence>
<dbReference type="RefSeq" id="WP_279602860.1">
    <property type="nucleotide sequence ID" value="NZ_JAUFPT010000058.1"/>
</dbReference>
<evidence type="ECO:0000259" key="1">
    <source>
        <dbReference type="Pfam" id="PF00376"/>
    </source>
</evidence>
<keyword evidence="2" id="KW-0238">DNA-binding</keyword>
<protein>
    <submittedName>
        <fullName evidence="2">MerR family DNA-binding transcriptional regulator</fullName>
    </submittedName>
</protein>
<dbReference type="SUPFAM" id="SSF46955">
    <property type="entry name" value="Putative DNA-binding domain"/>
    <property type="match status" value="1"/>
</dbReference>
<dbReference type="InterPro" id="IPR009061">
    <property type="entry name" value="DNA-bd_dom_put_sf"/>
</dbReference>
<keyword evidence="3" id="KW-1185">Reference proteome</keyword>
<organism evidence="2 3">
    <name type="scientific">Methylobacterium longum</name>
    <dbReference type="NCBI Taxonomy" id="767694"/>
    <lineage>
        <taxon>Bacteria</taxon>
        <taxon>Pseudomonadati</taxon>
        <taxon>Pseudomonadota</taxon>
        <taxon>Alphaproteobacteria</taxon>
        <taxon>Hyphomicrobiales</taxon>
        <taxon>Methylobacteriaceae</taxon>
        <taxon>Methylobacterium</taxon>
    </lineage>
</organism>
<dbReference type="Proteomes" id="UP001244297">
    <property type="component" value="Unassembled WGS sequence"/>
</dbReference>
<feature type="domain" description="HTH merR-type" evidence="1">
    <location>
        <begin position="8"/>
        <end position="42"/>
    </location>
</feature>